<organism evidence="1 2">
    <name type="scientific">Zopfia rhizophila CBS 207.26</name>
    <dbReference type="NCBI Taxonomy" id="1314779"/>
    <lineage>
        <taxon>Eukaryota</taxon>
        <taxon>Fungi</taxon>
        <taxon>Dikarya</taxon>
        <taxon>Ascomycota</taxon>
        <taxon>Pezizomycotina</taxon>
        <taxon>Dothideomycetes</taxon>
        <taxon>Dothideomycetes incertae sedis</taxon>
        <taxon>Zopfiaceae</taxon>
        <taxon>Zopfia</taxon>
    </lineage>
</organism>
<dbReference type="Proteomes" id="UP000800200">
    <property type="component" value="Unassembled WGS sequence"/>
</dbReference>
<accession>A0A6A6DEK2</accession>
<gene>
    <name evidence="1" type="ORF">K469DRAFT_812753</name>
</gene>
<keyword evidence="2" id="KW-1185">Reference proteome</keyword>
<sequence length="118" mass="12790">MTGCSKLLSETRWLQQQLGQYGPISEEFVTKFAFEQYPTAAVLGHSILIVPYTSAVVPGAADAEPIAIPTDYIKMGKFGLKSDPGYKTVSGHLRVMAARAGDVVGLRWDIEGRINTGM</sequence>
<dbReference type="AlphaFoldDB" id="A0A6A6DEK2"/>
<reference evidence="1" key="1">
    <citation type="journal article" date="2020" name="Stud. Mycol.">
        <title>101 Dothideomycetes genomes: a test case for predicting lifestyles and emergence of pathogens.</title>
        <authorList>
            <person name="Haridas S."/>
            <person name="Albert R."/>
            <person name="Binder M."/>
            <person name="Bloem J."/>
            <person name="Labutti K."/>
            <person name="Salamov A."/>
            <person name="Andreopoulos B."/>
            <person name="Baker S."/>
            <person name="Barry K."/>
            <person name="Bills G."/>
            <person name="Bluhm B."/>
            <person name="Cannon C."/>
            <person name="Castanera R."/>
            <person name="Culley D."/>
            <person name="Daum C."/>
            <person name="Ezra D."/>
            <person name="Gonzalez J."/>
            <person name="Henrissat B."/>
            <person name="Kuo A."/>
            <person name="Liang C."/>
            <person name="Lipzen A."/>
            <person name="Lutzoni F."/>
            <person name="Magnuson J."/>
            <person name="Mondo S."/>
            <person name="Nolan M."/>
            <person name="Ohm R."/>
            <person name="Pangilinan J."/>
            <person name="Park H.-J."/>
            <person name="Ramirez L."/>
            <person name="Alfaro M."/>
            <person name="Sun H."/>
            <person name="Tritt A."/>
            <person name="Yoshinaga Y."/>
            <person name="Zwiers L.-H."/>
            <person name="Turgeon B."/>
            <person name="Goodwin S."/>
            <person name="Spatafora J."/>
            <person name="Crous P."/>
            <person name="Grigoriev I."/>
        </authorList>
    </citation>
    <scope>NUCLEOTIDE SEQUENCE</scope>
    <source>
        <strain evidence="1">CBS 207.26</strain>
    </source>
</reference>
<evidence type="ECO:0000313" key="2">
    <source>
        <dbReference type="Proteomes" id="UP000800200"/>
    </source>
</evidence>
<protein>
    <submittedName>
        <fullName evidence="1">Uncharacterized protein</fullName>
    </submittedName>
</protein>
<dbReference type="EMBL" id="ML994704">
    <property type="protein sequence ID" value="KAF2176639.1"/>
    <property type="molecule type" value="Genomic_DNA"/>
</dbReference>
<name>A0A6A6DEK2_9PEZI</name>
<proteinExistence type="predicted"/>
<dbReference type="OrthoDB" id="5086500at2759"/>
<evidence type="ECO:0000313" key="1">
    <source>
        <dbReference type="EMBL" id="KAF2176639.1"/>
    </source>
</evidence>